<protein>
    <submittedName>
        <fullName evidence="1">Uncharacterized protein</fullName>
    </submittedName>
</protein>
<dbReference type="Proteomes" id="UP000000311">
    <property type="component" value="Unassembled WGS sequence"/>
</dbReference>
<dbReference type="InParanoid" id="E2ABD9"/>
<name>E2ABD9_CAMFO</name>
<dbReference type="AlphaFoldDB" id="E2ABD9"/>
<accession>E2ABD9</accession>
<proteinExistence type="predicted"/>
<dbReference type="EMBL" id="GL438237">
    <property type="protein sequence ID" value="EFN69260.1"/>
    <property type="molecule type" value="Genomic_DNA"/>
</dbReference>
<organism evidence="2">
    <name type="scientific">Camponotus floridanus</name>
    <name type="common">Florida carpenter ant</name>
    <dbReference type="NCBI Taxonomy" id="104421"/>
    <lineage>
        <taxon>Eukaryota</taxon>
        <taxon>Metazoa</taxon>
        <taxon>Ecdysozoa</taxon>
        <taxon>Arthropoda</taxon>
        <taxon>Hexapoda</taxon>
        <taxon>Insecta</taxon>
        <taxon>Pterygota</taxon>
        <taxon>Neoptera</taxon>
        <taxon>Endopterygota</taxon>
        <taxon>Hymenoptera</taxon>
        <taxon>Apocrita</taxon>
        <taxon>Aculeata</taxon>
        <taxon>Formicoidea</taxon>
        <taxon>Formicidae</taxon>
        <taxon>Formicinae</taxon>
        <taxon>Camponotus</taxon>
    </lineage>
</organism>
<reference evidence="1 2" key="1">
    <citation type="journal article" date="2010" name="Science">
        <title>Genomic comparison of the ants Camponotus floridanus and Harpegnathos saltator.</title>
        <authorList>
            <person name="Bonasio R."/>
            <person name="Zhang G."/>
            <person name="Ye C."/>
            <person name="Mutti N.S."/>
            <person name="Fang X."/>
            <person name="Qin N."/>
            <person name="Donahue G."/>
            <person name="Yang P."/>
            <person name="Li Q."/>
            <person name="Li C."/>
            <person name="Zhang P."/>
            <person name="Huang Z."/>
            <person name="Berger S.L."/>
            <person name="Reinberg D."/>
            <person name="Wang J."/>
            <person name="Liebig J."/>
        </authorList>
    </citation>
    <scope>NUCLEOTIDE SEQUENCE [LARGE SCALE GENOMIC DNA]</scope>
    <source>
        <strain evidence="2">C129</strain>
    </source>
</reference>
<keyword evidence="2" id="KW-1185">Reference proteome</keyword>
<evidence type="ECO:0000313" key="2">
    <source>
        <dbReference type="Proteomes" id="UP000000311"/>
    </source>
</evidence>
<sequence length="195" mass="22776">MSNIRLRYEWNESLAGRRTSSTSSCFKWQRIDPDQPLKYSLISYARTKGWLRNRLDPFTLLFGHNNPAAYWISERAYLKDENRESIQYCSSSARSQFLLYDRRLPVQLNPRMCPDAFENNIPKVRRELAPHSAPVTELMEHHRGALAVQIIAAIVFMCILNRTAYPWNIQTEYSYSSAMFGFQNKEKIENPADTS</sequence>
<gene>
    <name evidence="1" type="ORF">EAG_13938</name>
</gene>
<evidence type="ECO:0000313" key="1">
    <source>
        <dbReference type="EMBL" id="EFN69260.1"/>
    </source>
</evidence>